<dbReference type="GO" id="GO:0016879">
    <property type="term" value="F:ligase activity, forming carbon-nitrogen bonds"/>
    <property type="evidence" value="ECO:0007669"/>
    <property type="project" value="UniProtKB-UniRule"/>
</dbReference>
<organism evidence="3 4">
    <name type="scientific">Selenihalanaerobacter shriftii</name>
    <dbReference type="NCBI Taxonomy" id="142842"/>
    <lineage>
        <taxon>Bacteria</taxon>
        <taxon>Bacillati</taxon>
        <taxon>Bacillota</taxon>
        <taxon>Clostridia</taxon>
        <taxon>Halanaerobiales</taxon>
        <taxon>Halobacteroidaceae</taxon>
        <taxon>Selenihalanaerobacter</taxon>
    </lineage>
</organism>
<dbReference type="PANTHER" id="PTHR37825:SF1">
    <property type="entry name" value="TRNA(MET) CYTIDINE ACETATE LIGASE"/>
    <property type="match status" value="1"/>
</dbReference>
<dbReference type="NCBIfam" id="NF010191">
    <property type="entry name" value="PRK13670.1"/>
    <property type="match status" value="1"/>
</dbReference>
<dbReference type="Gene3D" id="3.40.50.620">
    <property type="entry name" value="HUPs"/>
    <property type="match status" value="1"/>
</dbReference>
<gene>
    <name evidence="2" type="primary">tmcAL</name>
    <name evidence="3" type="ORF">SAMN02745118_02178</name>
</gene>
<evidence type="ECO:0000313" key="3">
    <source>
        <dbReference type="EMBL" id="SJZ91198.1"/>
    </source>
</evidence>
<dbReference type="OrthoDB" id="9769796at2"/>
<comment type="function">
    <text evidence="2">Catalyzes the formation of N(4)-acetylcytidine (ac(4)C) at the wobble position of elongator tRNA(Met), using acetate and ATP as substrates. First activates an acetate ion to form acetyladenylate (Ac-AMP) and then transfers the acetyl group to tRNA to form ac(4)C34.</text>
</comment>
<feature type="binding site" evidence="2">
    <location>
        <position position="102"/>
    </location>
    <ligand>
        <name>ATP</name>
        <dbReference type="ChEBI" id="CHEBI:30616"/>
    </ligand>
</feature>
<dbReference type="SUPFAM" id="SSF52374">
    <property type="entry name" value="Nucleotidylyl transferase"/>
    <property type="match status" value="1"/>
</dbReference>
<dbReference type="EMBL" id="FUWM01000019">
    <property type="protein sequence ID" value="SJZ91198.1"/>
    <property type="molecule type" value="Genomic_DNA"/>
</dbReference>
<comment type="subcellular location">
    <subcellularLocation>
        <location evidence="2">Cytoplasm</location>
    </subcellularLocation>
</comment>
<dbReference type="Pfam" id="PF05636">
    <property type="entry name" value="HIGH_NTase1"/>
    <property type="match status" value="1"/>
</dbReference>
<dbReference type="InterPro" id="IPR014729">
    <property type="entry name" value="Rossmann-like_a/b/a_fold"/>
</dbReference>
<keyword evidence="1 2" id="KW-0819">tRNA processing</keyword>
<dbReference type="GO" id="GO:0005524">
    <property type="term" value="F:ATP binding"/>
    <property type="evidence" value="ECO:0007669"/>
    <property type="project" value="UniProtKB-KW"/>
</dbReference>
<comment type="caution">
    <text evidence="2">Lacks conserved residue(s) required for the propagation of feature annotation.</text>
</comment>
<dbReference type="PANTHER" id="PTHR37825">
    <property type="entry name" value="TRNA(MET) CYTIDINE ACETATE LIGASE"/>
    <property type="match status" value="1"/>
</dbReference>
<dbReference type="GO" id="GO:0000049">
    <property type="term" value="F:tRNA binding"/>
    <property type="evidence" value="ECO:0007669"/>
    <property type="project" value="UniProtKB-KW"/>
</dbReference>
<name>A0A1T4PJX6_9FIRM</name>
<dbReference type="STRING" id="142842.SAMN02745118_02178"/>
<reference evidence="4" key="1">
    <citation type="submission" date="2017-02" db="EMBL/GenBank/DDBJ databases">
        <authorList>
            <person name="Varghese N."/>
            <person name="Submissions S."/>
        </authorList>
    </citation>
    <scope>NUCLEOTIDE SEQUENCE [LARGE SCALE GENOMIC DNA]</scope>
    <source>
        <strain evidence="4">ATCC BAA-73</strain>
    </source>
</reference>
<dbReference type="Proteomes" id="UP000190625">
    <property type="component" value="Unassembled WGS sequence"/>
</dbReference>
<comment type="similarity">
    <text evidence="2">Belongs to the TmcAL family.</text>
</comment>
<dbReference type="AlphaFoldDB" id="A0A1T4PJX6"/>
<evidence type="ECO:0000256" key="2">
    <source>
        <dbReference type="HAMAP-Rule" id="MF_01539"/>
    </source>
</evidence>
<feature type="binding site" evidence="2">
    <location>
        <position position="196"/>
    </location>
    <ligand>
        <name>ATP</name>
        <dbReference type="ChEBI" id="CHEBI:30616"/>
    </ligand>
</feature>
<keyword evidence="2" id="KW-0067">ATP-binding</keyword>
<dbReference type="EC" id="6.3.4.-" evidence="2"/>
<feature type="binding site" evidence="2">
    <location>
        <position position="171"/>
    </location>
    <ligand>
        <name>ATP</name>
        <dbReference type="ChEBI" id="CHEBI:30616"/>
    </ligand>
</feature>
<keyword evidence="4" id="KW-1185">Reference proteome</keyword>
<evidence type="ECO:0000256" key="1">
    <source>
        <dbReference type="ARBA" id="ARBA00022694"/>
    </source>
</evidence>
<dbReference type="GO" id="GO:0016740">
    <property type="term" value="F:transferase activity"/>
    <property type="evidence" value="ECO:0007669"/>
    <property type="project" value="UniProtKB-KW"/>
</dbReference>
<keyword evidence="2" id="KW-0694">RNA-binding</keyword>
<keyword evidence="2" id="KW-0547">Nucleotide-binding</keyword>
<keyword evidence="3" id="KW-0808">Transferase</keyword>
<sequence length="422" mass="47327">MKALGIITEYNPFHNGHLYHLRKSLKTTDADYTICVMSGNFVQRGNPAIIDKWNRVKMALEAGIDLVLELPIAYALRSAEYFAYGGVQLLNQTGIVDKMVFGSELGEIEPLIEISEILADEPTELSNLIQEELDKGVSFPKARAEALSIYIPNLDTTLSTAKVKKTINNPNNILGIEYIKALIQTNSQIKPLTIKRKGADYHQTKIKGKITSATAIRNTILKDQSLQDIKELLPSYSFDILKENIRLNKGPIDLENFELPILTILRRTSPSTLKEIEDVTGGLENRIKDAANQATSLLELIDLIKTKRFTQTRIQRILLHLLLGLNKSTLKGFDKAGGPQYLRILGFSKKGQKILKTMKETSKLPLINRVANHYKSAYPADSLKAKMLAMEVKATNIYSLAYNNPKYRQGGQDYTQPLILKN</sequence>
<dbReference type="GO" id="GO:0005737">
    <property type="term" value="C:cytoplasm"/>
    <property type="evidence" value="ECO:0007669"/>
    <property type="project" value="UniProtKB-SubCell"/>
</dbReference>
<accession>A0A1T4PJX6</accession>
<dbReference type="GO" id="GO:0006400">
    <property type="term" value="P:tRNA modification"/>
    <property type="evidence" value="ECO:0007669"/>
    <property type="project" value="UniProtKB-UniRule"/>
</dbReference>
<dbReference type="InterPro" id="IPR008513">
    <property type="entry name" value="tRNA(Met)_cyd_acetate_ligase"/>
</dbReference>
<feature type="binding site" evidence="2">
    <location>
        <begin position="7"/>
        <end position="20"/>
    </location>
    <ligand>
        <name>ATP</name>
        <dbReference type="ChEBI" id="CHEBI:30616"/>
    </ligand>
</feature>
<dbReference type="HAMAP" id="MF_01539">
    <property type="entry name" value="TmcAL"/>
    <property type="match status" value="1"/>
</dbReference>
<dbReference type="RefSeq" id="WP_078810627.1">
    <property type="nucleotide sequence ID" value="NZ_FUWM01000019.1"/>
</dbReference>
<proteinExistence type="inferred from homology"/>
<protein>
    <recommendedName>
        <fullName evidence="2">tRNA(Met) cytidine acetate ligase</fullName>
        <ecNumber evidence="2">6.3.4.-</ecNumber>
    </recommendedName>
</protein>
<keyword evidence="2" id="KW-0963">Cytoplasm</keyword>
<keyword evidence="2" id="KW-0436">Ligase</keyword>
<evidence type="ECO:0000313" key="4">
    <source>
        <dbReference type="Proteomes" id="UP000190625"/>
    </source>
</evidence>
<keyword evidence="2" id="KW-0820">tRNA-binding</keyword>
<comment type="catalytic activity">
    <reaction evidence="2">
        <text>cytidine(34) in elongator tRNA(Met) + acetate + ATP = N(4)-acetylcytidine(34) in elongator tRNA(Met) + AMP + diphosphate</text>
        <dbReference type="Rhea" id="RHEA:58144"/>
        <dbReference type="Rhea" id="RHEA-COMP:10693"/>
        <dbReference type="Rhea" id="RHEA-COMP:10694"/>
        <dbReference type="ChEBI" id="CHEBI:30089"/>
        <dbReference type="ChEBI" id="CHEBI:30616"/>
        <dbReference type="ChEBI" id="CHEBI:33019"/>
        <dbReference type="ChEBI" id="CHEBI:74900"/>
        <dbReference type="ChEBI" id="CHEBI:82748"/>
        <dbReference type="ChEBI" id="CHEBI:456215"/>
    </reaction>
</comment>